<dbReference type="EMBL" id="LT629792">
    <property type="protein sequence ID" value="SDT85388.1"/>
    <property type="molecule type" value="Genomic_DNA"/>
</dbReference>
<evidence type="ECO:0000313" key="2">
    <source>
        <dbReference type="EMBL" id="SDT85388.1"/>
    </source>
</evidence>
<gene>
    <name evidence="2" type="ORF">SAMN04489714_0030</name>
</gene>
<evidence type="ECO:0000313" key="3">
    <source>
        <dbReference type="Proteomes" id="UP000198976"/>
    </source>
</evidence>
<protein>
    <submittedName>
        <fullName evidence="2">Uncharacterized protein</fullName>
    </submittedName>
</protein>
<organism evidence="2 3">
    <name type="scientific">Schaalia radingae</name>
    <dbReference type="NCBI Taxonomy" id="131110"/>
    <lineage>
        <taxon>Bacteria</taxon>
        <taxon>Bacillati</taxon>
        <taxon>Actinomycetota</taxon>
        <taxon>Actinomycetes</taxon>
        <taxon>Actinomycetales</taxon>
        <taxon>Actinomycetaceae</taxon>
        <taxon>Schaalia</taxon>
    </lineage>
</organism>
<feature type="region of interest" description="Disordered" evidence="1">
    <location>
        <begin position="37"/>
        <end position="66"/>
    </location>
</feature>
<evidence type="ECO:0000256" key="1">
    <source>
        <dbReference type="SAM" id="MobiDB-lite"/>
    </source>
</evidence>
<reference evidence="2 3" key="1">
    <citation type="submission" date="2016-10" db="EMBL/GenBank/DDBJ databases">
        <authorList>
            <person name="Varghese N."/>
            <person name="Submissions S."/>
        </authorList>
    </citation>
    <scope>NUCLEOTIDE SEQUENCE [LARGE SCALE GENOMIC DNA]</scope>
    <source>
        <strain evidence="2 3">DSM 9169</strain>
    </source>
</reference>
<proteinExistence type="predicted"/>
<dbReference type="Proteomes" id="UP000198976">
    <property type="component" value="Chromosome I"/>
</dbReference>
<accession>A0ABY0V4K7</accession>
<keyword evidence="3" id="KW-1185">Reference proteome</keyword>
<name>A0ABY0V4K7_9ACTO</name>
<sequence length="93" mass="10349">MFEDLTGYQLEGLDATLMQEPRCLIVWKVCRVPIAHRPPAEAPTPPQSSRTRGHASPLTAGHPLPGAWRLSLTAWDFRRILVCEPLHKVGAEV</sequence>